<sequence>MHLFFYTIFCWLYQLAVRIAALWNPKARRWVRGRKGIFPQLRTQLEALRAPLPQPSGQEGIPFAMASASPAQPPLIWMHCASLGEFEQGRPVLESLRARHPHARILLSFFSPSGYEVRKEYPGADLITYLPMDSKANARQFLDIVNPSLVIWVKYEYWYYYLTALKKRQIPTLLISGIFRPGQPFFKWYGRLHRYILDSFTHLFVQNQASADLLQKIGFSRQVTVNGDTRFDRVATIAAAFSPLPNIEAFCGHHPVVVAGSTWDADEEELDHYANTHPELRFIIAPHEIGEDHLKDIGKLFKYSVRYSRWTPGDANGHPNGGTPNTLIIDNIGMLSRLYRYAHITYVGGGFGSDGIHNVLEAAVYSKPVVFGPVYDKFQEATELLETGGAFSVDNALELEKTFNDLLKDPGLYGQSAAAAGRYVQEKTGATQAILQFIAASKWV</sequence>
<dbReference type="EMBL" id="CP119311">
    <property type="protein sequence ID" value="WEK35696.1"/>
    <property type="molecule type" value="Genomic_DNA"/>
</dbReference>
<comment type="catalytic activity">
    <reaction evidence="6 8">
        <text>lipid IVA (E. coli) + CMP-3-deoxy-beta-D-manno-octulosonate = alpha-Kdo-(2-&gt;6)-lipid IVA (E. coli) + CMP + H(+)</text>
        <dbReference type="Rhea" id="RHEA:28066"/>
        <dbReference type="ChEBI" id="CHEBI:15378"/>
        <dbReference type="ChEBI" id="CHEBI:58603"/>
        <dbReference type="ChEBI" id="CHEBI:60364"/>
        <dbReference type="ChEBI" id="CHEBI:60377"/>
        <dbReference type="ChEBI" id="CHEBI:85987"/>
        <dbReference type="EC" id="2.4.99.12"/>
    </reaction>
</comment>
<name>A0AAJ5WPD6_9BACT</name>
<organism evidence="10 11">
    <name type="scientific">Candidatus Pseudobacter hemicellulosilyticus</name>
    <dbReference type="NCBI Taxonomy" id="3121375"/>
    <lineage>
        <taxon>Bacteria</taxon>
        <taxon>Pseudomonadati</taxon>
        <taxon>Bacteroidota</taxon>
        <taxon>Chitinophagia</taxon>
        <taxon>Chitinophagales</taxon>
        <taxon>Chitinophagaceae</taxon>
        <taxon>Pseudobacter</taxon>
    </lineage>
</organism>
<evidence type="ECO:0000256" key="7">
    <source>
        <dbReference type="PIRSR" id="PIRSR639901-1"/>
    </source>
</evidence>
<comment type="subcellular location">
    <subcellularLocation>
        <location evidence="8">Cell membrane</location>
    </subcellularLocation>
</comment>
<comment type="function">
    <text evidence="8">Involved in lipopolysaccharide (LPS) biosynthesis. Catalyzes the transfer of 3-deoxy-D-manno-octulosonate (Kdo) residue(s) from CMP-Kdo to lipid IV(A), the tetraacyldisaccharide-1,4'-bisphosphate precursor of lipid A.</text>
</comment>
<evidence type="ECO:0000256" key="2">
    <source>
        <dbReference type="ARBA" id="ARBA00012621"/>
    </source>
</evidence>
<dbReference type="EC" id="2.4.99.12" evidence="2 8"/>
<evidence type="ECO:0000256" key="8">
    <source>
        <dbReference type="RuleBase" id="RU365103"/>
    </source>
</evidence>
<keyword evidence="8" id="KW-0448">Lipopolysaccharide biosynthesis</keyword>
<dbReference type="SUPFAM" id="SSF53756">
    <property type="entry name" value="UDP-Glycosyltransferase/glycogen phosphorylase"/>
    <property type="match status" value="1"/>
</dbReference>
<evidence type="ECO:0000256" key="4">
    <source>
        <dbReference type="ARBA" id="ARBA00022679"/>
    </source>
</evidence>
<dbReference type="PANTHER" id="PTHR42755">
    <property type="entry name" value="3-DEOXY-MANNO-OCTULOSONATE CYTIDYLYLTRANSFERASE"/>
    <property type="match status" value="1"/>
</dbReference>
<dbReference type="InterPro" id="IPR038107">
    <property type="entry name" value="Glycos_transf_N_sf"/>
</dbReference>
<comment type="similarity">
    <text evidence="8">Belongs to the glycosyltransferase group 1 family.</text>
</comment>
<feature type="active site" description="Proton acceptor" evidence="7">
    <location>
        <position position="85"/>
    </location>
</feature>
<dbReference type="Gene3D" id="3.40.50.2000">
    <property type="entry name" value="Glycogen Phosphorylase B"/>
    <property type="match status" value="1"/>
</dbReference>
<keyword evidence="4 8" id="KW-0808">Transferase</keyword>
<evidence type="ECO:0000256" key="1">
    <source>
        <dbReference type="ARBA" id="ARBA00004713"/>
    </source>
</evidence>
<dbReference type="InterPro" id="IPR039901">
    <property type="entry name" value="Kdotransferase"/>
</dbReference>
<comment type="pathway">
    <text evidence="1 8">Bacterial outer membrane biogenesis; LPS core biosynthesis.</text>
</comment>
<dbReference type="GO" id="GO:0009245">
    <property type="term" value="P:lipid A biosynthetic process"/>
    <property type="evidence" value="ECO:0007669"/>
    <property type="project" value="TreeGrafter"/>
</dbReference>
<evidence type="ECO:0000256" key="5">
    <source>
        <dbReference type="ARBA" id="ARBA00031445"/>
    </source>
</evidence>
<keyword evidence="8" id="KW-0472">Membrane</keyword>
<keyword evidence="8" id="KW-1003">Cell membrane</keyword>
<dbReference type="GO" id="GO:0005886">
    <property type="term" value="C:plasma membrane"/>
    <property type="evidence" value="ECO:0007669"/>
    <property type="project" value="UniProtKB-SubCell"/>
</dbReference>
<dbReference type="Pfam" id="PF04413">
    <property type="entry name" value="Glycos_transf_N"/>
    <property type="match status" value="1"/>
</dbReference>
<accession>A0AAJ5WPD6</accession>
<reference evidence="10" key="1">
    <citation type="submission" date="2023-03" db="EMBL/GenBank/DDBJ databases">
        <title>Andean soil-derived lignocellulolytic bacterial consortium as a source of novel taxa and putative plastic-active enzymes.</title>
        <authorList>
            <person name="Diaz-Garcia L."/>
            <person name="Chuvochina M."/>
            <person name="Feuerriegel G."/>
            <person name="Bunk B."/>
            <person name="Sproer C."/>
            <person name="Streit W.R."/>
            <person name="Rodriguez L.M."/>
            <person name="Overmann J."/>
            <person name="Jimenez D.J."/>
        </authorList>
    </citation>
    <scope>NUCLEOTIDE SEQUENCE</scope>
    <source>
        <strain evidence="10">MAG 7</strain>
    </source>
</reference>
<dbReference type="AlphaFoldDB" id="A0AAJ5WPD6"/>
<evidence type="ECO:0000256" key="6">
    <source>
        <dbReference type="ARBA" id="ARBA00049183"/>
    </source>
</evidence>
<gene>
    <name evidence="10" type="ORF">P0Y53_24685</name>
</gene>
<dbReference type="PANTHER" id="PTHR42755:SF1">
    <property type="entry name" value="3-DEOXY-D-MANNO-OCTULOSONIC ACID TRANSFERASE, MITOCHONDRIAL-RELATED"/>
    <property type="match status" value="1"/>
</dbReference>
<dbReference type="GO" id="GO:0009244">
    <property type="term" value="P:lipopolysaccharide core region biosynthetic process"/>
    <property type="evidence" value="ECO:0007669"/>
    <property type="project" value="UniProtKB-UniRule"/>
</dbReference>
<dbReference type="Proteomes" id="UP001220610">
    <property type="component" value="Chromosome"/>
</dbReference>
<dbReference type="GO" id="GO:0043842">
    <property type="term" value="F:Kdo transferase activity"/>
    <property type="evidence" value="ECO:0007669"/>
    <property type="project" value="UniProtKB-EC"/>
</dbReference>
<dbReference type="Gene3D" id="3.40.50.11720">
    <property type="entry name" value="3-Deoxy-D-manno-octulosonic-acid transferase, N-terminal domain"/>
    <property type="match status" value="1"/>
</dbReference>
<protein>
    <recommendedName>
        <fullName evidence="3 8">3-deoxy-D-manno-octulosonic acid transferase</fullName>
        <shortName evidence="8">Kdo transferase</shortName>
        <ecNumber evidence="2 8">2.4.99.12</ecNumber>
    </recommendedName>
    <alternativeName>
        <fullName evidence="5 8">Lipid IV(A) 3-deoxy-D-manno-octulosonic acid transferase</fullName>
    </alternativeName>
</protein>
<proteinExistence type="inferred from homology"/>
<evidence type="ECO:0000313" key="11">
    <source>
        <dbReference type="Proteomes" id="UP001220610"/>
    </source>
</evidence>
<dbReference type="InterPro" id="IPR007507">
    <property type="entry name" value="Glycos_transf_N"/>
</dbReference>
<feature type="domain" description="3-deoxy-D-manno-octulosonic-acid transferase N-terminal" evidence="9">
    <location>
        <begin position="70"/>
        <end position="232"/>
    </location>
</feature>
<evidence type="ECO:0000256" key="3">
    <source>
        <dbReference type="ARBA" id="ARBA00019077"/>
    </source>
</evidence>
<evidence type="ECO:0000313" key="10">
    <source>
        <dbReference type="EMBL" id="WEK35696.1"/>
    </source>
</evidence>
<evidence type="ECO:0000259" key="9">
    <source>
        <dbReference type="Pfam" id="PF04413"/>
    </source>
</evidence>